<dbReference type="Proteomes" id="UP000309676">
    <property type="component" value="Unassembled WGS sequence"/>
</dbReference>
<evidence type="ECO:0000313" key="8">
    <source>
        <dbReference type="EMBL" id="TLS50167.1"/>
    </source>
</evidence>
<dbReference type="AlphaFoldDB" id="A0A5R9G1F2"/>
<organism evidence="8 9">
    <name type="scientific">Paenibacillus antri</name>
    <dbReference type="NCBI Taxonomy" id="2582848"/>
    <lineage>
        <taxon>Bacteria</taxon>
        <taxon>Bacillati</taxon>
        <taxon>Bacillota</taxon>
        <taxon>Bacilli</taxon>
        <taxon>Bacillales</taxon>
        <taxon>Paenibacillaceae</taxon>
        <taxon>Paenibacillus</taxon>
    </lineage>
</organism>
<evidence type="ECO:0000256" key="5">
    <source>
        <dbReference type="PROSITE-ProRule" id="PRU10141"/>
    </source>
</evidence>
<dbReference type="Gene3D" id="3.40.50.300">
    <property type="entry name" value="P-loop containing nucleotide triphosphate hydrolases"/>
    <property type="match status" value="1"/>
</dbReference>
<protein>
    <recommendedName>
        <fullName evidence="7">Protein kinase domain-containing protein</fullName>
    </recommendedName>
</protein>
<dbReference type="EMBL" id="VCIW01000016">
    <property type="protein sequence ID" value="TLS50167.1"/>
    <property type="molecule type" value="Genomic_DNA"/>
</dbReference>
<evidence type="ECO:0000256" key="4">
    <source>
        <dbReference type="ARBA" id="ARBA00022840"/>
    </source>
</evidence>
<keyword evidence="9" id="KW-1185">Reference proteome</keyword>
<dbReference type="Pfam" id="PF00069">
    <property type="entry name" value="Pkinase"/>
    <property type="match status" value="1"/>
</dbReference>
<dbReference type="Gene3D" id="1.10.510.10">
    <property type="entry name" value="Transferase(Phosphotransferase) domain 1"/>
    <property type="match status" value="1"/>
</dbReference>
<dbReference type="Gene3D" id="3.30.200.20">
    <property type="entry name" value="Phosphorylase Kinase, domain 1"/>
    <property type="match status" value="1"/>
</dbReference>
<sequence length="542" mass="59448">MMDEEIRDGPFRSGDVAAGRYRIVRRIGEGGMGRVYLAEDLRLAGQRWAVKWVPVDAAFPSQPEKEAAIMTSLRHPSLPRIVDYFGAGEEGVCIVMDYLEGETLLQRSAAHDHALPWTTVVHYGAQLCDLLDYLHSLDSPIVFRDMKPSNVIVGPDDAVRLVDFGIARTYKEGKASDTVHVGSVGFAAPELLANLQTDHRADLYSLGSLLYFLLSGGQFYNFTKKPIEAVADAIPPELAAALHRLLADEPSRRFPDAKTAKASLLASGPKPVAGGTSVPGAGGTGHAATGRRTVVAVYGLFPKVGATFTAVAIAKLLAERKLYTTYMGFPWAAGDAFLRMVSATRDGESEWREDRLAWRLAPDEEGQEDFDAARLYKLLFETKGDVAVFDVPSKANPEAAEALLRVSDAVVAVVSPDPGGLRSSAAVDNWRRLNACAGDGRIEWVANRVPSGVRLNDFYKLFSIKPAGTIREFSYDRMIGAMWNGRFLCDETDVREELSDALQPLLRKLAPGKEKESGFRASAKRWLANKWSIDYNKNKFHP</sequence>
<accession>A0A5R9G1F2</accession>
<dbReference type="PANTHER" id="PTHR43289:SF34">
    <property type="entry name" value="SERINE_THREONINE-PROTEIN KINASE YBDM-RELATED"/>
    <property type="match status" value="1"/>
</dbReference>
<dbReference type="GO" id="GO:0004674">
    <property type="term" value="F:protein serine/threonine kinase activity"/>
    <property type="evidence" value="ECO:0007669"/>
    <property type="project" value="TreeGrafter"/>
</dbReference>
<dbReference type="InterPro" id="IPR027417">
    <property type="entry name" value="P-loop_NTPase"/>
</dbReference>
<reference evidence="8 9" key="1">
    <citation type="submission" date="2019-05" db="EMBL/GenBank/DDBJ databases">
        <authorList>
            <person name="Narsing Rao M.P."/>
            <person name="Li W.J."/>
        </authorList>
    </citation>
    <scope>NUCLEOTIDE SEQUENCE [LARGE SCALE GENOMIC DNA]</scope>
    <source>
        <strain evidence="8 9">SYSU_K30003</strain>
    </source>
</reference>
<dbReference type="PROSITE" id="PS00107">
    <property type="entry name" value="PROTEIN_KINASE_ATP"/>
    <property type="match status" value="1"/>
</dbReference>
<dbReference type="PANTHER" id="PTHR43289">
    <property type="entry name" value="MITOGEN-ACTIVATED PROTEIN KINASE KINASE KINASE 20-RELATED"/>
    <property type="match status" value="1"/>
</dbReference>
<dbReference type="SMART" id="SM00220">
    <property type="entry name" value="S_TKc"/>
    <property type="match status" value="1"/>
</dbReference>
<keyword evidence="4 5" id="KW-0067">ATP-binding</keyword>
<dbReference type="PROSITE" id="PS50011">
    <property type="entry name" value="PROTEIN_KINASE_DOM"/>
    <property type="match status" value="1"/>
</dbReference>
<proteinExistence type="predicted"/>
<comment type="caution">
    <text evidence="8">The sequence shown here is derived from an EMBL/GenBank/DDBJ whole genome shotgun (WGS) entry which is preliminary data.</text>
</comment>
<dbReference type="SUPFAM" id="SSF56112">
    <property type="entry name" value="Protein kinase-like (PK-like)"/>
    <property type="match status" value="1"/>
</dbReference>
<dbReference type="InterPro" id="IPR011009">
    <property type="entry name" value="Kinase-like_dom_sf"/>
</dbReference>
<keyword evidence="2 5" id="KW-0547">Nucleotide-binding</keyword>
<keyword evidence="3" id="KW-0418">Kinase</keyword>
<evidence type="ECO:0000259" key="7">
    <source>
        <dbReference type="PROSITE" id="PS50011"/>
    </source>
</evidence>
<name>A0A5R9G1F2_9BACL</name>
<dbReference type="SUPFAM" id="SSF52540">
    <property type="entry name" value="P-loop containing nucleoside triphosphate hydrolases"/>
    <property type="match status" value="1"/>
</dbReference>
<dbReference type="InterPro" id="IPR017441">
    <property type="entry name" value="Protein_kinase_ATP_BS"/>
</dbReference>
<dbReference type="GO" id="GO:0005524">
    <property type="term" value="F:ATP binding"/>
    <property type="evidence" value="ECO:0007669"/>
    <property type="project" value="UniProtKB-UniRule"/>
</dbReference>
<feature type="binding site" evidence="5">
    <location>
        <position position="51"/>
    </location>
    <ligand>
        <name>ATP</name>
        <dbReference type="ChEBI" id="CHEBI:30616"/>
    </ligand>
</feature>
<dbReference type="InterPro" id="IPR000719">
    <property type="entry name" value="Prot_kinase_dom"/>
</dbReference>
<evidence type="ECO:0000256" key="1">
    <source>
        <dbReference type="ARBA" id="ARBA00022679"/>
    </source>
</evidence>
<evidence type="ECO:0000256" key="3">
    <source>
        <dbReference type="ARBA" id="ARBA00022777"/>
    </source>
</evidence>
<gene>
    <name evidence="8" type="ORF">FE782_21065</name>
</gene>
<keyword evidence="1" id="KW-0808">Transferase</keyword>
<feature type="domain" description="Protein kinase" evidence="7">
    <location>
        <begin position="21"/>
        <end position="265"/>
    </location>
</feature>
<evidence type="ECO:0000256" key="6">
    <source>
        <dbReference type="SAM" id="MobiDB-lite"/>
    </source>
</evidence>
<feature type="region of interest" description="Disordered" evidence="6">
    <location>
        <begin position="265"/>
        <end position="285"/>
    </location>
</feature>
<evidence type="ECO:0000256" key="2">
    <source>
        <dbReference type="ARBA" id="ARBA00022741"/>
    </source>
</evidence>
<evidence type="ECO:0000313" key="9">
    <source>
        <dbReference type="Proteomes" id="UP000309676"/>
    </source>
</evidence>
<dbReference type="CDD" id="cd14014">
    <property type="entry name" value="STKc_PknB_like"/>
    <property type="match status" value="1"/>
</dbReference>